<reference evidence="6 7" key="1">
    <citation type="submission" date="2018-05" db="EMBL/GenBank/DDBJ databases">
        <title>Whole genome sequencing for identification of molecular markers to develop diagnostic detection tools for the regulated plant pathogen Lachnellula willkommii.</title>
        <authorList>
            <person name="Giroux E."/>
            <person name="Bilodeau G."/>
        </authorList>
    </citation>
    <scope>NUCLEOTIDE SEQUENCE [LARGE SCALE GENOMIC DNA]</scope>
    <source>
        <strain evidence="6 7">CBS 203.66</strain>
    </source>
</reference>
<protein>
    <submittedName>
        <fullName evidence="6">Mitochondrial ATP-dependent clpX-like chaperone</fullName>
    </submittedName>
</protein>
<dbReference type="PANTHER" id="PTHR48102:SF7">
    <property type="entry name" value="ATP-DEPENDENT CLP PROTEASE ATP-BINDING SUBUNIT CLPX-LIKE, MITOCHONDRIAL"/>
    <property type="match status" value="1"/>
</dbReference>
<feature type="region of interest" description="Disordered" evidence="3">
    <location>
        <begin position="559"/>
        <end position="584"/>
    </location>
</feature>
<dbReference type="GO" id="GO:0005524">
    <property type="term" value="F:ATP binding"/>
    <property type="evidence" value="ECO:0007669"/>
    <property type="project" value="UniProtKB-KW"/>
</dbReference>
<dbReference type="SMART" id="SM00382">
    <property type="entry name" value="AAA"/>
    <property type="match status" value="1"/>
</dbReference>
<dbReference type="EMBL" id="QGMF01000253">
    <property type="protein sequence ID" value="TVY17474.1"/>
    <property type="molecule type" value="Genomic_DNA"/>
</dbReference>
<evidence type="ECO:0000313" key="7">
    <source>
        <dbReference type="Proteomes" id="UP000469559"/>
    </source>
</evidence>
<dbReference type="AlphaFoldDB" id="A0A8T9BBR8"/>
<feature type="region of interest" description="Disordered" evidence="3">
    <location>
        <begin position="45"/>
        <end position="65"/>
    </location>
</feature>
<keyword evidence="7" id="KW-1185">Reference proteome</keyword>
<dbReference type="InterPro" id="IPR003593">
    <property type="entry name" value="AAA+_ATPase"/>
</dbReference>
<keyword evidence="1" id="KW-0547">Nucleotide-binding</keyword>
<dbReference type="Pfam" id="PF07724">
    <property type="entry name" value="AAA_2"/>
    <property type="match status" value="1"/>
</dbReference>
<evidence type="ECO:0000313" key="6">
    <source>
        <dbReference type="EMBL" id="TVY17474.1"/>
    </source>
</evidence>
<sequence length="584" mass="64230">MPAIYRTFPLNASPRSVLILNPTRRHLSTIPRLLDSQFRRSDFQSHSWTGTYEPGRPTEGPLSEASRIGASKLTPSLLKEHLDKFVVGQDKAKKVTSVAIFNHYQRIRELRRQEAEEDERYAKEERQRKARRDREREERSHPVENEYPGHVNTVDLNAIRRVEPELGSHLLYDNSPTTIEKSNLLLLGPSGVGKTYILQTLARVLEVPFATVDCSSLTQAGYIGTDIESSIERLLLASSHSVSKCETGIIFFDELDKLAKPAVMTHGRDVSGEGVQQGLLKMIEGTTVTVKTSADKSSKPEPKEGGEKTPTAAKSEQYTVDTSNILFVFAGAFVGLESIISKRLSSGTSIGFGARLKAPLTPTQKSSTGNNNNNNKNPPKSNLHKVTPTDLQSYGLIPELLGRIPLTVSLSPLSLTHLISILTEPKNSLVKQYTALFNTYGISLRFTTGALHAVAERALGRVEEGGGIGARGLRGILEGVLQEVMFWGPGSGIRFCLVDESFVRSCTFSPSTSISSKPEDEEDDEEKQHAKMPRCWSRGQSKLFDEAYEKEEGAWARSLGLDADGQEQGAGSFERLRSVGSSGM</sequence>
<dbReference type="SUPFAM" id="SSF52540">
    <property type="entry name" value="P-loop containing nucleoside triphosphate hydrolases"/>
    <property type="match status" value="1"/>
</dbReference>
<dbReference type="Gene3D" id="3.40.50.300">
    <property type="entry name" value="P-loop containing nucleotide triphosphate hydrolases"/>
    <property type="match status" value="1"/>
</dbReference>
<name>A0A8T9BBR8_9HELO</name>
<dbReference type="Gene3D" id="1.10.8.60">
    <property type="match status" value="1"/>
</dbReference>
<feature type="region of interest" description="Disordered" evidence="3">
    <location>
        <begin position="508"/>
        <end position="534"/>
    </location>
</feature>
<organism evidence="6 7">
    <name type="scientific">Lachnellula arida</name>
    <dbReference type="NCBI Taxonomy" id="1316785"/>
    <lineage>
        <taxon>Eukaryota</taxon>
        <taxon>Fungi</taxon>
        <taxon>Dikarya</taxon>
        <taxon>Ascomycota</taxon>
        <taxon>Pezizomycotina</taxon>
        <taxon>Leotiomycetes</taxon>
        <taxon>Helotiales</taxon>
        <taxon>Lachnaceae</taxon>
        <taxon>Lachnellula</taxon>
    </lineage>
</organism>
<feature type="compositionally biased region" description="Basic and acidic residues" evidence="3">
    <location>
        <begin position="112"/>
        <end position="144"/>
    </location>
</feature>
<dbReference type="GO" id="GO:0005759">
    <property type="term" value="C:mitochondrial matrix"/>
    <property type="evidence" value="ECO:0007669"/>
    <property type="project" value="TreeGrafter"/>
</dbReference>
<feature type="domain" description="AAA+ ATPase" evidence="4">
    <location>
        <begin position="180"/>
        <end position="356"/>
    </location>
</feature>
<feature type="compositionally biased region" description="Basic and acidic residues" evidence="3">
    <location>
        <begin position="293"/>
        <end position="307"/>
    </location>
</feature>
<feature type="domain" description="Clp ATPase C-terminal" evidence="5">
    <location>
        <begin position="413"/>
        <end position="502"/>
    </location>
</feature>
<evidence type="ECO:0000259" key="5">
    <source>
        <dbReference type="SMART" id="SM01086"/>
    </source>
</evidence>
<evidence type="ECO:0000259" key="4">
    <source>
        <dbReference type="SMART" id="SM00382"/>
    </source>
</evidence>
<dbReference type="InterPro" id="IPR027417">
    <property type="entry name" value="P-loop_NTPase"/>
</dbReference>
<gene>
    <name evidence="6" type="primary">MCX1</name>
    <name evidence="6" type="ORF">LARI1_G004825</name>
</gene>
<feature type="region of interest" description="Disordered" evidence="3">
    <location>
        <begin position="290"/>
        <end position="315"/>
    </location>
</feature>
<keyword evidence="2" id="KW-0067">ATP-binding</keyword>
<dbReference type="OrthoDB" id="1721884at2759"/>
<accession>A0A8T9BBR8</accession>
<dbReference type="Proteomes" id="UP000469559">
    <property type="component" value="Unassembled WGS sequence"/>
</dbReference>
<dbReference type="InterPro" id="IPR050052">
    <property type="entry name" value="ATP-dep_Clp_protease_ClpX"/>
</dbReference>
<comment type="caution">
    <text evidence="6">The sequence shown here is derived from an EMBL/GenBank/DDBJ whole genome shotgun (WGS) entry which is preliminary data.</text>
</comment>
<dbReference type="FunFam" id="1.10.8.60:FF:000138">
    <property type="entry name" value="ATP-dependent Clp protease ATP-binding subunit ClpX"/>
    <property type="match status" value="1"/>
</dbReference>
<feature type="compositionally biased region" description="Low complexity" evidence="3">
    <location>
        <begin position="370"/>
        <end position="381"/>
    </location>
</feature>
<dbReference type="NCBIfam" id="NF003745">
    <property type="entry name" value="PRK05342.1"/>
    <property type="match status" value="1"/>
</dbReference>
<evidence type="ECO:0000256" key="2">
    <source>
        <dbReference type="ARBA" id="ARBA00022840"/>
    </source>
</evidence>
<dbReference type="SMART" id="SM01086">
    <property type="entry name" value="ClpB_D2-small"/>
    <property type="match status" value="1"/>
</dbReference>
<feature type="region of interest" description="Disordered" evidence="3">
    <location>
        <begin position="112"/>
        <end position="149"/>
    </location>
</feature>
<evidence type="ECO:0000256" key="1">
    <source>
        <dbReference type="ARBA" id="ARBA00022741"/>
    </source>
</evidence>
<dbReference type="InterPro" id="IPR003959">
    <property type="entry name" value="ATPase_AAA_core"/>
</dbReference>
<dbReference type="InterPro" id="IPR019489">
    <property type="entry name" value="Clp_ATPase_C"/>
</dbReference>
<dbReference type="GO" id="GO:0016887">
    <property type="term" value="F:ATP hydrolysis activity"/>
    <property type="evidence" value="ECO:0007669"/>
    <property type="project" value="InterPro"/>
</dbReference>
<dbReference type="PANTHER" id="PTHR48102">
    <property type="entry name" value="ATP-DEPENDENT CLP PROTEASE ATP-BINDING SUBUNIT CLPX-LIKE, MITOCHONDRIAL-RELATED"/>
    <property type="match status" value="1"/>
</dbReference>
<dbReference type="GO" id="GO:0051603">
    <property type="term" value="P:proteolysis involved in protein catabolic process"/>
    <property type="evidence" value="ECO:0007669"/>
    <property type="project" value="TreeGrafter"/>
</dbReference>
<proteinExistence type="predicted"/>
<evidence type="ECO:0000256" key="3">
    <source>
        <dbReference type="SAM" id="MobiDB-lite"/>
    </source>
</evidence>
<feature type="region of interest" description="Disordered" evidence="3">
    <location>
        <begin position="359"/>
        <end position="385"/>
    </location>
</feature>